<keyword evidence="3" id="KW-0611">Plant defense</keyword>
<dbReference type="Pfam" id="PF25019">
    <property type="entry name" value="LRR_R13L1-DRL21"/>
    <property type="match status" value="1"/>
</dbReference>
<evidence type="ECO:0000313" key="7">
    <source>
        <dbReference type="EMBL" id="VFU60405.1"/>
    </source>
</evidence>
<dbReference type="Gene3D" id="3.80.10.10">
    <property type="entry name" value="Ribonuclease Inhibitor"/>
    <property type="match status" value="3"/>
</dbReference>
<dbReference type="PANTHER" id="PTHR36766:SF70">
    <property type="entry name" value="DISEASE RESISTANCE PROTEIN RGA4"/>
    <property type="match status" value="1"/>
</dbReference>
<dbReference type="AlphaFoldDB" id="A0A6N2NGI8"/>
<dbReference type="Gene3D" id="1.10.10.10">
    <property type="entry name" value="Winged helix-like DNA-binding domain superfamily/Winged helix DNA-binding domain"/>
    <property type="match status" value="1"/>
</dbReference>
<name>A0A6N2NGI8_SALVM</name>
<gene>
    <name evidence="7" type="ORF">SVIM_LOCUS447946</name>
</gene>
<accession>A0A6N2NGI8</accession>
<organism evidence="7">
    <name type="scientific">Salix viminalis</name>
    <name type="common">Common osier</name>
    <name type="synonym">Basket willow</name>
    <dbReference type="NCBI Taxonomy" id="40686"/>
    <lineage>
        <taxon>Eukaryota</taxon>
        <taxon>Viridiplantae</taxon>
        <taxon>Streptophyta</taxon>
        <taxon>Embryophyta</taxon>
        <taxon>Tracheophyta</taxon>
        <taxon>Spermatophyta</taxon>
        <taxon>Magnoliopsida</taxon>
        <taxon>eudicotyledons</taxon>
        <taxon>Gunneridae</taxon>
        <taxon>Pentapetalae</taxon>
        <taxon>rosids</taxon>
        <taxon>fabids</taxon>
        <taxon>Malpighiales</taxon>
        <taxon>Salicaceae</taxon>
        <taxon>Saliceae</taxon>
        <taxon>Salix</taxon>
    </lineage>
</organism>
<reference evidence="7" key="1">
    <citation type="submission" date="2019-03" db="EMBL/GenBank/DDBJ databases">
        <authorList>
            <person name="Mank J."/>
            <person name="Almeida P."/>
        </authorList>
    </citation>
    <scope>NUCLEOTIDE SEQUENCE</scope>
    <source>
        <strain evidence="7">78183</strain>
    </source>
</reference>
<dbReference type="SUPFAM" id="SSF52058">
    <property type="entry name" value="L domain-like"/>
    <property type="match status" value="2"/>
</dbReference>
<dbReference type="InterPro" id="IPR036388">
    <property type="entry name" value="WH-like_DNA-bd_sf"/>
</dbReference>
<dbReference type="InterPro" id="IPR032675">
    <property type="entry name" value="LRR_dom_sf"/>
</dbReference>
<dbReference type="EMBL" id="CAADRP010002058">
    <property type="protein sequence ID" value="VFU60405.1"/>
    <property type="molecule type" value="Genomic_DNA"/>
</dbReference>
<evidence type="ECO:0000256" key="3">
    <source>
        <dbReference type="ARBA" id="ARBA00022821"/>
    </source>
</evidence>
<evidence type="ECO:0000256" key="2">
    <source>
        <dbReference type="ARBA" id="ARBA00022737"/>
    </source>
</evidence>
<protein>
    <recommendedName>
        <fullName evidence="8">NB-ARC domain-containing protein</fullName>
    </recommendedName>
</protein>
<keyword evidence="1" id="KW-0433">Leucine-rich repeat</keyword>
<dbReference type="Pfam" id="PF23559">
    <property type="entry name" value="WHD_DRP"/>
    <property type="match status" value="1"/>
</dbReference>
<dbReference type="InterPro" id="IPR058922">
    <property type="entry name" value="WHD_DRP"/>
</dbReference>
<feature type="domain" description="Disease resistance protein winged helix" evidence="5">
    <location>
        <begin position="219"/>
        <end position="285"/>
    </location>
</feature>
<feature type="domain" description="R13L1/DRL21-like LRR repeat region" evidence="6">
    <location>
        <begin position="459"/>
        <end position="589"/>
    </location>
</feature>
<evidence type="ECO:0008006" key="8">
    <source>
        <dbReference type="Google" id="ProtNLM"/>
    </source>
</evidence>
<dbReference type="InterPro" id="IPR057135">
    <property type="entry name" value="At4g27190-like_LRR"/>
</dbReference>
<evidence type="ECO:0000259" key="5">
    <source>
        <dbReference type="Pfam" id="PF23559"/>
    </source>
</evidence>
<sequence length="1007" mass="114173">MARFLLITYALEQTLMKLGSFFFEEIYHQYRWNISVKALKEVLPSVQDLLQDTEERVAVSLLSGAFLDLQDRVDWVEYLIALGASPGYLTVKWEGMLELLNRISQSLEEIRSNRQQVESSGLGVISDDVKTVGRGDDVLKIVEFLKGSTNHQLLHVFPIVGMAGETMCSGKERRQWLSVKNRCLREIPGYEDIIIPILLKSFCHLPSSALKLCFAYCSIFSQDFTFEKEQLIQLWMAEGFLVQSDDQSEVFFNKFVDSSFVEVVEWDERGNIRSCKMNRLMHDLALHVSKLRTLNSETCSDIDGVYPFIQHANLICDVELARVYPKIAATGLVSLVTHAADVLHWPLNFDYMRTLNLDGADIKELIDSIGNLKFLKFLDLSRTCIKALPESITKLHNMQTLRLIECASLQSLPRDMRGLLSLTHIYFSYHHQMPVKVGCLISLQTLPFFVVGKGSDSTIQELESLNGLRGQLSIYNLQEVKNKKEAKKANLRGKTKIYKLEFVWRSGRKCFKNDEEVLEALQPHSNLETLKIEHYGGEKLPSWLLMEIPTHGGSLPVNNLVNLKLIDCKRCELPMLGHLPRLESLEIDGLDKVRTGFSETMPVFPALKKLSLRRMVNLVEWMVPAVSEGQSVVFPFLEELSIMSCPLLASISLKNAPSLALLEICFCEELKSLSMDSSASTALEDLTIKCCPNLESIPSAECLGSLKRLHNEGCQKFISPPIPIVQIFNSLEYLRLEGFPDLFSIPDLQNLSLKGLAIKHCPDLECIGSLQNLTSLEDLRIEVCPYLESIPSVGDLSSLKTLSIQRCHKLTSLPTGLQSCLSLENLSVQWCIELTSIPDELKELHSLVQLEITKCPSLTYFPEDSLYSLTQLKQLTIGPFSEKLEVFPGLNSIQPFHPPLEELQIHGWNRLKSLPDQLKQLTVLKSLDIGRFNKVEALPEWLDDLISLQRLRIWRCENLRSLPTSMRDLFMLKKLEIIDCHTLKKTCAEGSGPEWFKISHIPKISML</sequence>
<dbReference type="InterPro" id="IPR056789">
    <property type="entry name" value="LRR_R13L1-DRL21"/>
</dbReference>
<dbReference type="PANTHER" id="PTHR36766">
    <property type="entry name" value="PLANT BROAD-SPECTRUM MILDEW RESISTANCE PROTEIN RPW8"/>
    <property type="match status" value="1"/>
</dbReference>
<keyword evidence="2" id="KW-0677">Repeat</keyword>
<dbReference type="Pfam" id="PF23247">
    <property type="entry name" value="LRR_RPS2"/>
    <property type="match status" value="1"/>
</dbReference>
<evidence type="ECO:0000256" key="1">
    <source>
        <dbReference type="ARBA" id="ARBA00022614"/>
    </source>
</evidence>
<dbReference type="GO" id="GO:0006952">
    <property type="term" value="P:defense response"/>
    <property type="evidence" value="ECO:0007669"/>
    <property type="project" value="UniProtKB-KW"/>
</dbReference>
<evidence type="ECO:0000259" key="6">
    <source>
        <dbReference type="Pfam" id="PF25019"/>
    </source>
</evidence>
<feature type="domain" description="Disease resistance protein At4g27190-like leucine-rich repeats" evidence="4">
    <location>
        <begin position="749"/>
        <end position="877"/>
    </location>
</feature>
<evidence type="ECO:0000259" key="4">
    <source>
        <dbReference type="Pfam" id="PF23247"/>
    </source>
</evidence>
<proteinExistence type="predicted"/>